<dbReference type="EMBL" id="JAGHQL010000180">
    <property type="protein sequence ID" value="KAH0536790.1"/>
    <property type="molecule type" value="Genomic_DNA"/>
</dbReference>
<keyword evidence="2" id="KW-1133">Transmembrane helix</keyword>
<organism evidence="3 4">
    <name type="scientific">Glutinoglossum americanum</name>
    <dbReference type="NCBI Taxonomy" id="1670608"/>
    <lineage>
        <taxon>Eukaryota</taxon>
        <taxon>Fungi</taxon>
        <taxon>Dikarya</taxon>
        <taxon>Ascomycota</taxon>
        <taxon>Pezizomycotina</taxon>
        <taxon>Geoglossomycetes</taxon>
        <taxon>Geoglossales</taxon>
        <taxon>Geoglossaceae</taxon>
        <taxon>Glutinoglossum</taxon>
    </lineage>
</organism>
<gene>
    <name evidence="3" type="ORF">FGG08_006358</name>
</gene>
<sequence>MPGPPPPDCSYLEALFTEENINASAPGAEPNPDIAGVGVVTGFVGSAYITLLLLIAHYLLGSEPDKSRLATLPGPPEREPKPNPIDRGILRYVRRAAPRAGKWDGLIKARRRFPSGSAS</sequence>
<evidence type="ECO:0000256" key="1">
    <source>
        <dbReference type="SAM" id="MobiDB-lite"/>
    </source>
</evidence>
<keyword evidence="2" id="KW-0812">Transmembrane</keyword>
<evidence type="ECO:0000313" key="4">
    <source>
        <dbReference type="Proteomes" id="UP000698800"/>
    </source>
</evidence>
<accession>A0A9P8KXJ9</accession>
<reference evidence="3" key="1">
    <citation type="submission" date="2021-03" db="EMBL/GenBank/DDBJ databases">
        <title>Comparative genomics and phylogenomic investigation of the class Geoglossomycetes provide insights into ecological specialization and systematics.</title>
        <authorList>
            <person name="Melie T."/>
            <person name="Pirro S."/>
            <person name="Miller A.N."/>
            <person name="Quandt A."/>
        </authorList>
    </citation>
    <scope>NUCLEOTIDE SEQUENCE</scope>
    <source>
        <strain evidence="3">GBOQ0MN5Z8</strain>
    </source>
</reference>
<evidence type="ECO:0000256" key="2">
    <source>
        <dbReference type="SAM" id="Phobius"/>
    </source>
</evidence>
<proteinExistence type="predicted"/>
<name>A0A9P8KXJ9_9PEZI</name>
<dbReference type="AlphaFoldDB" id="A0A9P8KXJ9"/>
<feature type="region of interest" description="Disordered" evidence="1">
    <location>
        <begin position="66"/>
        <end position="87"/>
    </location>
</feature>
<keyword evidence="4" id="KW-1185">Reference proteome</keyword>
<comment type="caution">
    <text evidence="3">The sequence shown here is derived from an EMBL/GenBank/DDBJ whole genome shotgun (WGS) entry which is preliminary data.</text>
</comment>
<keyword evidence="2" id="KW-0472">Membrane</keyword>
<evidence type="ECO:0000313" key="3">
    <source>
        <dbReference type="EMBL" id="KAH0536790.1"/>
    </source>
</evidence>
<feature type="transmembrane region" description="Helical" evidence="2">
    <location>
        <begin position="34"/>
        <end position="60"/>
    </location>
</feature>
<protein>
    <submittedName>
        <fullName evidence="3">Uncharacterized protein</fullName>
    </submittedName>
</protein>
<dbReference type="Proteomes" id="UP000698800">
    <property type="component" value="Unassembled WGS sequence"/>
</dbReference>